<reference evidence="2 3" key="1">
    <citation type="submission" date="2018-02" db="EMBL/GenBank/DDBJ databases">
        <title>Genome sequence of the basidiomycete white-rot fungus Phlebia centrifuga.</title>
        <authorList>
            <person name="Granchi Z."/>
            <person name="Peng M."/>
            <person name="de Vries R.P."/>
            <person name="Hilden K."/>
            <person name="Makela M.R."/>
            <person name="Grigoriev I."/>
            <person name="Riley R."/>
        </authorList>
    </citation>
    <scope>NUCLEOTIDE SEQUENCE [LARGE SCALE GENOMIC DNA]</scope>
    <source>
        <strain evidence="2 3">FBCC195</strain>
    </source>
</reference>
<dbReference type="Proteomes" id="UP000186601">
    <property type="component" value="Unassembled WGS sequence"/>
</dbReference>
<dbReference type="AlphaFoldDB" id="A0A2R6QB59"/>
<organism evidence="2 3">
    <name type="scientific">Hermanssonia centrifuga</name>
    <dbReference type="NCBI Taxonomy" id="98765"/>
    <lineage>
        <taxon>Eukaryota</taxon>
        <taxon>Fungi</taxon>
        <taxon>Dikarya</taxon>
        <taxon>Basidiomycota</taxon>
        <taxon>Agaricomycotina</taxon>
        <taxon>Agaricomycetes</taxon>
        <taxon>Polyporales</taxon>
        <taxon>Meruliaceae</taxon>
        <taxon>Hermanssonia</taxon>
    </lineage>
</organism>
<accession>A0A2R6QB59</accession>
<proteinExistence type="predicted"/>
<evidence type="ECO:0000313" key="2">
    <source>
        <dbReference type="EMBL" id="PSS05368.1"/>
    </source>
</evidence>
<sequence length="77" mass="8751">MPQISGETNRWTPRIRPKFPTPARTGISNTPLRVLWVHFEQPYQNSKTCDPPPTSTLVTAWVKGRRRIALPELITAA</sequence>
<name>A0A2R6QB59_9APHY</name>
<gene>
    <name evidence="2" type="ORF">PHLCEN_2v3857</name>
</gene>
<feature type="compositionally biased region" description="Polar residues" evidence="1">
    <location>
        <begin position="1"/>
        <end position="11"/>
    </location>
</feature>
<evidence type="ECO:0000313" key="3">
    <source>
        <dbReference type="Proteomes" id="UP000186601"/>
    </source>
</evidence>
<protein>
    <submittedName>
        <fullName evidence="2">Uncharacterized protein</fullName>
    </submittedName>
</protein>
<evidence type="ECO:0000256" key="1">
    <source>
        <dbReference type="SAM" id="MobiDB-lite"/>
    </source>
</evidence>
<feature type="region of interest" description="Disordered" evidence="1">
    <location>
        <begin position="1"/>
        <end position="26"/>
    </location>
</feature>
<keyword evidence="3" id="KW-1185">Reference proteome</keyword>
<dbReference type="EMBL" id="MLYV02000373">
    <property type="protein sequence ID" value="PSS05368.1"/>
    <property type="molecule type" value="Genomic_DNA"/>
</dbReference>
<comment type="caution">
    <text evidence="2">The sequence shown here is derived from an EMBL/GenBank/DDBJ whole genome shotgun (WGS) entry which is preliminary data.</text>
</comment>